<evidence type="ECO:0000313" key="9">
    <source>
        <dbReference type="EMBL" id="HIQ71684.1"/>
    </source>
</evidence>
<keyword evidence="5 7" id="KW-1133">Transmembrane helix</keyword>
<dbReference type="GO" id="GO:0055085">
    <property type="term" value="P:transmembrane transport"/>
    <property type="evidence" value="ECO:0007669"/>
    <property type="project" value="InterPro"/>
</dbReference>
<dbReference type="CDD" id="cd06261">
    <property type="entry name" value="TM_PBP2"/>
    <property type="match status" value="1"/>
</dbReference>
<feature type="domain" description="ABC transmembrane type-1" evidence="8">
    <location>
        <begin position="41"/>
        <end position="256"/>
    </location>
</feature>
<keyword evidence="6 7" id="KW-0472">Membrane</keyword>
<dbReference type="PROSITE" id="PS50928">
    <property type="entry name" value="ABC_TM1"/>
    <property type="match status" value="1"/>
</dbReference>
<evidence type="ECO:0000259" key="8">
    <source>
        <dbReference type="PROSITE" id="PS50928"/>
    </source>
</evidence>
<dbReference type="AlphaFoldDB" id="A0A9D0Z9N1"/>
<evidence type="ECO:0000256" key="4">
    <source>
        <dbReference type="ARBA" id="ARBA00022692"/>
    </source>
</evidence>
<organism evidence="9 10">
    <name type="scientific">Candidatus Onthenecus intestinigallinarum</name>
    <dbReference type="NCBI Taxonomy" id="2840875"/>
    <lineage>
        <taxon>Bacteria</taxon>
        <taxon>Bacillati</taxon>
        <taxon>Bacillota</taxon>
        <taxon>Clostridia</taxon>
        <taxon>Eubacteriales</taxon>
        <taxon>Candidatus Onthenecus</taxon>
    </lineage>
</organism>
<accession>A0A9D0Z9N1</accession>
<dbReference type="InterPro" id="IPR050809">
    <property type="entry name" value="UgpAE/MalFG_permease"/>
</dbReference>
<reference evidence="9" key="1">
    <citation type="submission" date="2020-10" db="EMBL/GenBank/DDBJ databases">
        <authorList>
            <person name="Gilroy R."/>
        </authorList>
    </citation>
    <scope>NUCLEOTIDE SEQUENCE</scope>
    <source>
        <strain evidence="9">ChiSxjej2B14-6234</strain>
    </source>
</reference>
<dbReference type="Pfam" id="PF00528">
    <property type="entry name" value="BPD_transp_1"/>
    <property type="match status" value="1"/>
</dbReference>
<feature type="transmembrane region" description="Helical" evidence="7">
    <location>
        <begin position="138"/>
        <end position="156"/>
    </location>
</feature>
<dbReference type="SUPFAM" id="SSF161098">
    <property type="entry name" value="MetI-like"/>
    <property type="match status" value="1"/>
</dbReference>
<keyword evidence="4 7" id="KW-0812">Transmembrane</keyword>
<evidence type="ECO:0000313" key="10">
    <source>
        <dbReference type="Proteomes" id="UP000886887"/>
    </source>
</evidence>
<feature type="transmembrane region" description="Helical" evidence="7">
    <location>
        <begin position="235"/>
        <end position="259"/>
    </location>
</feature>
<evidence type="ECO:0000256" key="6">
    <source>
        <dbReference type="ARBA" id="ARBA00023136"/>
    </source>
</evidence>
<keyword evidence="3" id="KW-1003">Cell membrane</keyword>
<dbReference type="Proteomes" id="UP000886887">
    <property type="component" value="Unassembled WGS sequence"/>
</dbReference>
<dbReference type="EMBL" id="DVFJ01000016">
    <property type="protein sequence ID" value="HIQ71684.1"/>
    <property type="molecule type" value="Genomic_DNA"/>
</dbReference>
<evidence type="ECO:0000256" key="7">
    <source>
        <dbReference type="RuleBase" id="RU363032"/>
    </source>
</evidence>
<sequence length="269" mass="30164">MYGLQIAFRRFNPSLGITASPWVGTLYFRQFFNSYYFESLLVNTLVLSIYQMALGFPIPIVLALLINEVRIKPLQKAVQNVTYIPYFLSIVVIVSMLDLFSDPSYGLFNKLGALLGAAPQDYITRAQYFRPLYVFSGVWQNMGFNSVIYIAALTAIDPQLYEAASIDGASRLRKIWHISLPGILPTIVILFIMRIGSLMNVGFEKVLLMQNPVNMTTSDVISTFIYRNGIQKGQFSYSAAVGIFNSLINLILLVGANALSRKVTHSSLW</sequence>
<dbReference type="InterPro" id="IPR000515">
    <property type="entry name" value="MetI-like"/>
</dbReference>
<feature type="transmembrane region" description="Helical" evidence="7">
    <location>
        <begin position="176"/>
        <end position="199"/>
    </location>
</feature>
<evidence type="ECO:0000256" key="2">
    <source>
        <dbReference type="ARBA" id="ARBA00022448"/>
    </source>
</evidence>
<dbReference type="PANTHER" id="PTHR43227">
    <property type="entry name" value="BLL4140 PROTEIN"/>
    <property type="match status" value="1"/>
</dbReference>
<name>A0A9D0Z9N1_9FIRM</name>
<gene>
    <name evidence="9" type="ORF">IAB73_05695</name>
</gene>
<comment type="caution">
    <text evidence="9">The sequence shown here is derived from an EMBL/GenBank/DDBJ whole genome shotgun (WGS) entry which is preliminary data.</text>
</comment>
<dbReference type="GO" id="GO:0005886">
    <property type="term" value="C:plasma membrane"/>
    <property type="evidence" value="ECO:0007669"/>
    <property type="project" value="UniProtKB-SubCell"/>
</dbReference>
<dbReference type="InterPro" id="IPR035906">
    <property type="entry name" value="MetI-like_sf"/>
</dbReference>
<dbReference type="Gene3D" id="1.10.3720.10">
    <property type="entry name" value="MetI-like"/>
    <property type="match status" value="1"/>
</dbReference>
<feature type="transmembrane region" description="Helical" evidence="7">
    <location>
        <begin position="77"/>
        <end position="97"/>
    </location>
</feature>
<evidence type="ECO:0000256" key="5">
    <source>
        <dbReference type="ARBA" id="ARBA00022989"/>
    </source>
</evidence>
<feature type="transmembrane region" description="Helical" evidence="7">
    <location>
        <begin position="40"/>
        <end position="65"/>
    </location>
</feature>
<dbReference type="PANTHER" id="PTHR43227:SF11">
    <property type="entry name" value="BLL4140 PROTEIN"/>
    <property type="match status" value="1"/>
</dbReference>
<evidence type="ECO:0000256" key="3">
    <source>
        <dbReference type="ARBA" id="ARBA00022475"/>
    </source>
</evidence>
<comment type="similarity">
    <text evidence="7">Belongs to the binding-protein-dependent transport system permease family.</text>
</comment>
<comment type="subcellular location">
    <subcellularLocation>
        <location evidence="1 7">Cell membrane</location>
        <topology evidence="1 7">Multi-pass membrane protein</topology>
    </subcellularLocation>
</comment>
<protein>
    <submittedName>
        <fullName evidence="9">Sugar ABC transporter permease</fullName>
    </submittedName>
</protein>
<evidence type="ECO:0000256" key="1">
    <source>
        <dbReference type="ARBA" id="ARBA00004651"/>
    </source>
</evidence>
<proteinExistence type="inferred from homology"/>
<keyword evidence="2 7" id="KW-0813">Transport</keyword>
<reference evidence="9" key="2">
    <citation type="journal article" date="2021" name="PeerJ">
        <title>Extensive microbial diversity within the chicken gut microbiome revealed by metagenomics and culture.</title>
        <authorList>
            <person name="Gilroy R."/>
            <person name="Ravi A."/>
            <person name="Getino M."/>
            <person name="Pursley I."/>
            <person name="Horton D.L."/>
            <person name="Alikhan N.F."/>
            <person name="Baker D."/>
            <person name="Gharbi K."/>
            <person name="Hall N."/>
            <person name="Watson M."/>
            <person name="Adriaenssens E.M."/>
            <person name="Foster-Nyarko E."/>
            <person name="Jarju S."/>
            <person name="Secka A."/>
            <person name="Antonio M."/>
            <person name="Oren A."/>
            <person name="Chaudhuri R.R."/>
            <person name="La Ragione R."/>
            <person name="Hildebrand F."/>
            <person name="Pallen M.J."/>
        </authorList>
    </citation>
    <scope>NUCLEOTIDE SEQUENCE</scope>
    <source>
        <strain evidence="9">ChiSxjej2B14-6234</strain>
    </source>
</reference>